<dbReference type="SUPFAM" id="SSF52047">
    <property type="entry name" value="RNI-like"/>
    <property type="match status" value="1"/>
</dbReference>
<dbReference type="FunFam" id="3.80.10.10:FF:000777">
    <property type="entry name" value="RNI-like superfamily protein"/>
    <property type="match status" value="1"/>
</dbReference>
<proteinExistence type="predicted"/>
<evidence type="ECO:0000313" key="3">
    <source>
        <dbReference type="EMBL" id="KAK7291801.1"/>
    </source>
</evidence>
<dbReference type="InterPro" id="IPR057207">
    <property type="entry name" value="FBXL15_LRR"/>
</dbReference>
<dbReference type="PANTHER" id="PTHR13318">
    <property type="entry name" value="PARTNER OF PAIRED, ISOFORM B-RELATED"/>
    <property type="match status" value="1"/>
</dbReference>
<evidence type="ECO:0000256" key="1">
    <source>
        <dbReference type="SAM" id="MobiDB-lite"/>
    </source>
</evidence>
<dbReference type="AlphaFoldDB" id="A0AAN9PBA9"/>
<reference evidence="3 4" key="1">
    <citation type="submission" date="2024-01" db="EMBL/GenBank/DDBJ databases">
        <title>The genomes of 5 underutilized Papilionoideae crops provide insights into root nodulation and disease resistanc.</title>
        <authorList>
            <person name="Yuan L."/>
        </authorList>
    </citation>
    <scope>NUCLEOTIDE SEQUENCE [LARGE SCALE GENOMIC DNA]</scope>
    <source>
        <strain evidence="3">ZHUSHIDOU_FW_LH</strain>
        <tissue evidence="3">Leaf</tissue>
    </source>
</reference>
<gene>
    <name evidence="3" type="ORF">RIF29_07236</name>
</gene>
<dbReference type="Pfam" id="PF25372">
    <property type="entry name" value="DUF7885"/>
    <property type="match status" value="1"/>
</dbReference>
<dbReference type="EMBL" id="JAYWIO010000001">
    <property type="protein sequence ID" value="KAK7291801.1"/>
    <property type="molecule type" value="Genomic_DNA"/>
</dbReference>
<name>A0AAN9PBA9_CROPI</name>
<dbReference type="SMART" id="SM00367">
    <property type="entry name" value="LRR_CC"/>
    <property type="match status" value="6"/>
</dbReference>
<dbReference type="Proteomes" id="UP001372338">
    <property type="component" value="Unassembled WGS sequence"/>
</dbReference>
<feature type="compositionally biased region" description="Acidic residues" evidence="1">
    <location>
        <begin position="186"/>
        <end position="204"/>
    </location>
</feature>
<dbReference type="InterPro" id="IPR006553">
    <property type="entry name" value="Leu-rich_rpt_Cys-con_subtyp"/>
</dbReference>
<feature type="compositionally biased region" description="Polar residues" evidence="1">
    <location>
        <begin position="51"/>
        <end position="61"/>
    </location>
</feature>
<evidence type="ECO:0000313" key="4">
    <source>
        <dbReference type="Proteomes" id="UP001372338"/>
    </source>
</evidence>
<evidence type="ECO:0000259" key="2">
    <source>
        <dbReference type="Pfam" id="PF25372"/>
    </source>
</evidence>
<organism evidence="3 4">
    <name type="scientific">Crotalaria pallida</name>
    <name type="common">Smooth rattlebox</name>
    <name type="synonym">Crotalaria striata</name>
    <dbReference type="NCBI Taxonomy" id="3830"/>
    <lineage>
        <taxon>Eukaryota</taxon>
        <taxon>Viridiplantae</taxon>
        <taxon>Streptophyta</taxon>
        <taxon>Embryophyta</taxon>
        <taxon>Tracheophyta</taxon>
        <taxon>Spermatophyta</taxon>
        <taxon>Magnoliopsida</taxon>
        <taxon>eudicotyledons</taxon>
        <taxon>Gunneridae</taxon>
        <taxon>Pentapetalae</taxon>
        <taxon>rosids</taxon>
        <taxon>fabids</taxon>
        <taxon>Fabales</taxon>
        <taxon>Fabaceae</taxon>
        <taxon>Papilionoideae</taxon>
        <taxon>50 kb inversion clade</taxon>
        <taxon>genistoids sensu lato</taxon>
        <taxon>core genistoids</taxon>
        <taxon>Crotalarieae</taxon>
        <taxon>Crotalaria</taxon>
    </lineage>
</organism>
<comment type="caution">
    <text evidence="3">The sequence shown here is derived from an EMBL/GenBank/DDBJ whole genome shotgun (WGS) entry which is preliminary data.</text>
</comment>
<dbReference type="GO" id="GO:0031146">
    <property type="term" value="P:SCF-dependent proteasomal ubiquitin-dependent protein catabolic process"/>
    <property type="evidence" value="ECO:0007669"/>
    <property type="project" value="TreeGrafter"/>
</dbReference>
<accession>A0AAN9PBA9</accession>
<feature type="compositionally biased region" description="Low complexity" evidence="1">
    <location>
        <begin position="13"/>
        <end position="29"/>
    </location>
</feature>
<feature type="region of interest" description="Disordered" evidence="1">
    <location>
        <begin position="1"/>
        <end position="87"/>
    </location>
</feature>
<dbReference type="Gene3D" id="3.80.10.10">
    <property type="entry name" value="Ribonuclease Inhibitor"/>
    <property type="match status" value="3"/>
</dbReference>
<feature type="region of interest" description="Disordered" evidence="1">
    <location>
        <begin position="178"/>
        <end position="224"/>
    </location>
</feature>
<feature type="domain" description="F-box/LRR-repeat protein 15-like leucin rich repeat" evidence="2">
    <location>
        <begin position="590"/>
        <end position="737"/>
    </location>
</feature>
<sequence>MDDDDDFAFFPHTSNDQTTPSNTNTNTPKPLTPPPSSLSPLQFRSLLMARSKSTPTRSNFIDLTADDDDDHHHQTSDHPVPPPPPDQRLHNILSHFYKHPVSPDLNLPSDFEFPNFRRRLLNPTVHYFGASSSSSSSIYHNSSPSKRVRISQNQEFDDFDLGFQLQSNDLFDDQRGLRNLGHSDSSDDVVIIDDDDDEDDDDDGNGNNGVRRFTREEKGKGPPIEIDFLSRAFPIDEPVISSSDSDDGLLQPVAPYNRPQIAPDNRFQFVIEEERRNRFREVAKENASKYALFKPNSDVNDDNSSLLEPEVQKEIFDSSTPFSKAMKTIKERGVAKNFQTDSWVPKMGQKGFPARFSIPSLQELCLEVLARNADAVVSLDGVPDDLRHKLSQMLCDSRKMNYRFFELLFSGSPTEIRLRDCSWMLEEEFTNFCKTCDTANLKVLQLDQCGRCVPDYALLDTLGQSPGGLPRLISLSLSGACRLSDKGLRVLVSSAPVLRSVNLCQCSLLTSACLNILAESLGSFLKELYLDDCQNIDAAMIVPALKELAHLEVLSLAGVQSVSDEFIKNYIVPCGHSMKELVLKDCINLTDASMKVIAEHCPMLRVLDLMNLSKLTDISIRYLADSCLSLNTLRLCRNPFSDEAIAAFINITGESLTELSLNNIRKVGRQTSLSLASCGKNLHALDLSWCRHLTDNELGLIVDNCCLLRLLKLFGCSQVTDNFLHGHSNHKIQIIGLKMTSLLQHVKMSGPLQGALRYSSAPVDLM</sequence>
<dbReference type="PANTHER" id="PTHR13318:SF101">
    <property type="entry name" value="F-BOX_LRR PROTEIN"/>
    <property type="match status" value="1"/>
</dbReference>
<protein>
    <recommendedName>
        <fullName evidence="2">F-box/LRR-repeat protein 15-like leucin rich repeat domain-containing protein</fullName>
    </recommendedName>
</protein>
<dbReference type="GO" id="GO:0019005">
    <property type="term" value="C:SCF ubiquitin ligase complex"/>
    <property type="evidence" value="ECO:0007669"/>
    <property type="project" value="TreeGrafter"/>
</dbReference>
<dbReference type="InterPro" id="IPR032675">
    <property type="entry name" value="LRR_dom_sf"/>
</dbReference>
<keyword evidence="4" id="KW-1185">Reference proteome</keyword>